<reference evidence="9" key="2">
    <citation type="journal article" date="2023" name="IMA Fungus">
        <title>Comparative genomic study of the Penicillium genus elucidates a diverse pangenome and 15 lateral gene transfer events.</title>
        <authorList>
            <person name="Petersen C."/>
            <person name="Sorensen T."/>
            <person name="Nielsen M.R."/>
            <person name="Sondergaard T.E."/>
            <person name="Sorensen J.L."/>
            <person name="Fitzpatrick D.A."/>
            <person name="Frisvad J.C."/>
            <person name="Nielsen K.L."/>
        </authorList>
    </citation>
    <scope>NUCLEOTIDE SEQUENCE</scope>
    <source>
        <strain evidence="9">IBT 29864</strain>
    </source>
</reference>
<evidence type="ECO:0000313" key="10">
    <source>
        <dbReference type="Proteomes" id="UP001147782"/>
    </source>
</evidence>
<evidence type="ECO:0008006" key="11">
    <source>
        <dbReference type="Google" id="ProtNLM"/>
    </source>
</evidence>
<feature type="transmembrane region" description="Helical" evidence="5">
    <location>
        <begin position="702"/>
        <end position="721"/>
    </location>
</feature>
<dbReference type="InterPro" id="IPR049453">
    <property type="entry name" value="Memb_transporter_dom"/>
</dbReference>
<dbReference type="GO" id="GO:0016020">
    <property type="term" value="C:membrane"/>
    <property type="evidence" value="ECO:0007669"/>
    <property type="project" value="UniProtKB-SubCell"/>
</dbReference>
<keyword evidence="10" id="KW-1185">Reference proteome</keyword>
<feature type="transmembrane region" description="Helical" evidence="5">
    <location>
        <begin position="170"/>
        <end position="190"/>
    </location>
</feature>
<dbReference type="Proteomes" id="UP001147782">
    <property type="component" value="Unassembled WGS sequence"/>
</dbReference>
<dbReference type="PANTHER" id="PTHR37994">
    <property type="entry name" value="ARAE_2_N DOMAIN-CONTAINING PROTEIN-RELATED"/>
    <property type="match status" value="1"/>
</dbReference>
<feature type="domain" description="DUF2421" evidence="6">
    <location>
        <begin position="787"/>
        <end position="995"/>
    </location>
</feature>
<accession>A0A9W9S157</accession>
<feature type="transmembrane region" description="Helical" evidence="5">
    <location>
        <begin position="233"/>
        <end position="252"/>
    </location>
</feature>
<evidence type="ECO:0000256" key="1">
    <source>
        <dbReference type="ARBA" id="ARBA00004141"/>
    </source>
</evidence>
<gene>
    <name evidence="9" type="ORF">N7496_006218</name>
</gene>
<dbReference type="PANTHER" id="PTHR37994:SF3">
    <property type="entry name" value="ER TRANSPORTER 6TM N-TERMINAL DOMAIN-CONTAINING PROTEIN"/>
    <property type="match status" value="1"/>
</dbReference>
<evidence type="ECO:0000256" key="3">
    <source>
        <dbReference type="ARBA" id="ARBA00022989"/>
    </source>
</evidence>
<dbReference type="InterPro" id="IPR018820">
    <property type="entry name" value="BRE4-related_DUF2421"/>
</dbReference>
<feature type="transmembrane region" description="Helical" evidence="5">
    <location>
        <begin position="202"/>
        <end position="221"/>
    </location>
</feature>
<dbReference type="OrthoDB" id="2274698at2759"/>
<feature type="domain" description="Putative ER transporter 6TM N-terminal" evidence="7">
    <location>
        <begin position="40"/>
        <end position="486"/>
    </location>
</feature>
<feature type="transmembrane region" description="Helical" evidence="5">
    <location>
        <begin position="766"/>
        <end position="788"/>
    </location>
</feature>
<feature type="transmembrane region" description="Helical" evidence="5">
    <location>
        <begin position="624"/>
        <end position="641"/>
    </location>
</feature>
<feature type="transmembrane region" description="Helical" evidence="5">
    <location>
        <begin position="55"/>
        <end position="72"/>
    </location>
</feature>
<protein>
    <recommendedName>
        <fullName evidence="11">ER transporter 6TM N-terminal domain-containing protein</fullName>
    </recommendedName>
</protein>
<dbReference type="Pfam" id="PF13515">
    <property type="entry name" value="FUSC_2"/>
    <property type="match status" value="1"/>
</dbReference>
<dbReference type="Pfam" id="PF10337">
    <property type="entry name" value="ArAE_2_N"/>
    <property type="match status" value="1"/>
</dbReference>
<dbReference type="GeneID" id="81438326"/>
<dbReference type="AlphaFoldDB" id="A0A9W9S157"/>
<reference evidence="9" key="1">
    <citation type="submission" date="2022-11" db="EMBL/GenBank/DDBJ databases">
        <authorList>
            <person name="Petersen C."/>
        </authorList>
    </citation>
    <scope>NUCLEOTIDE SEQUENCE</scope>
    <source>
        <strain evidence="9">IBT 29864</strain>
    </source>
</reference>
<name>A0A9W9S157_9EURO</name>
<dbReference type="InterPro" id="IPR018823">
    <property type="entry name" value="ArAE_2_N"/>
</dbReference>
<comment type="caution">
    <text evidence="9">The sequence shown here is derived from an EMBL/GenBank/DDBJ whole genome shotgun (WGS) entry which is preliminary data.</text>
</comment>
<dbReference type="Pfam" id="PF10334">
    <property type="entry name" value="BRE4"/>
    <property type="match status" value="1"/>
</dbReference>
<evidence type="ECO:0000259" key="8">
    <source>
        <dbReference type="Pfam" id="PF13515"/>
    </source>
</evidence>
<keyword evidence="4 5" id="KW-0472">Membrane</keyword>
<dbReference type="EMBL" id="JAPZBS010000005">
    <property type="protein sequence ID" value="KAJ5370126.1"/>
    <property type="molecule type" value="Genomic_DNA"/>
</dbReference>
<feature type="transmembrane region" description="Helical" evidence="5">
    <location>
        <begin position="84"/>
        <end position="105"/>
    </location>
</feature>
<evidence type="ECO:0000256" key="5">
    <source>
        <dbReference type="SAM" id="Phobius"/>
    </source>
</evidence>
<feature type="domain" description="Integral membrane bound transporter" evidence="8">
    <location>
        <begin position="651"/>
        <end position="783"/>
    </location>
</feature>
<evidence type="ECO:0000256" key="4">
    <source>
        <dbReference type="ARBA" id="ARBA00023136"/>
    </source>
</evidence>
<comment type="subcellular location">
    <subcellularLocation>
        <location evidence="1">Membrane</location>
        <topology evidence="1">Multi-pass membrane protein</topology>
    </subcellularLocation>
</comment>
<feature type="transmembrane region" description="Helical" evidence="5">
    <location>
        <begin position="728"/>
        <end position="746"/>
    </location>
</feature>
<dbReference type="RefSeq" id="XP_056554560.1">
    <property type="nucleotide sequence ID" value="XM_056699147.1"/>
</dbReference>
<evidence type="ECO:0000313" key="9">
    <source>
        <dbReference type="EMBL" id="KAJ5370126.1"/>
    </source>
</evidence>
<organism evidence="9 10">
    <name type="scientific">Penicillium cataractarum</name>
    <dbReference type="NCBI Taxonomy" id="2100454"/>
    <lineage>
        <taxon>Eukaryota</taxon>
        <taxon>Fungi</taxon>
        <taxon>Dikarya</taxon>
        <taxon>Ascomycota</taxon>
        <taxon>Pezizomycotina</taxon>
        <taxon>Eurotiomycetes</taxon>
        <taxon>Eurotiomycetidae</taxon>
        <taxon>Eurotiales</taxon>
        <taxon>Aspergillaceae</taxon>
        <taxon>Penicillium</taxon>
    </lineage>
</organism>
<evidence type="ECO:0000259" key="6">
    <source>
        <dbReference type="Pfam" id="PF10334"/>
    </source>
</evidence>
<proteinExistence type="predicted"/>
<sequence length="1015" mass="111927">MPTPLHVLSDIETPLHAAVDAVESPGFVMNLTKVTKGKRRLPSWLDHFNSQDLKVLFRCWAAAWVAALLMFIGPTLHTIGTETFFTCIVLFILPPSGILLIFILGDLTLLIGMNLAWAWGVIVMKAALAARSASETQARINALQQQASIQANASGQSIASETHVLVTNGFMLDAQVTVVFFVLICLFIYLMARLGATNPKFVLLQIYAIIISDLFLTLGPSQPSFYGTLPISLIKPAAIGVGLGVAAFILFFPQSTTHAFFTAFEGLLKLGKQPLIFTMSSLDINSEELDVRVLQKVTTKLVAAHKTMELAIAFLPLDCSIGRWNADDIKSLRYPIRQTMMSSLSLLEYHTSRLVGQKRLKDFPVTPGVESTLDHTTEQLPGKIGRFQLMQSAQFVQALRSPESEAIRSEAVEVLRQSITDILPACLDAITAISECIRAQMSGGWISRSLDEEYDRLLSRCQTSLEALKSARAAFMTETTERLLQIHADLFDETGNLQYFSNIAIHPFRGVMFGMVFETQILLVTDALVKLMERIIQLCHGRTRAKFWFPSGIRYAAAWAFNGNVAAPIPNQSNVVDPSIVDEAAKESQKRLRISRGYGVKRRSGLARYIIATKQWLFNPHGLYALRMVILTVALAIPAVIPSSAGFYYREKGIWGLIMGQTTLLVYMADFTFSMISRTIGTVVGGVLGLLIWYVGSANGPGNTYGLAAISAAVLAFLMWGRLFFNPGLLQATVMGAATCILIVGYSFDDTHIAQYGNPGFGYNVFWHRLVLVLVGFAAALIVQVLPFPPSASYHISKTLSNTLQTLSDHYALVLSCWNQSDCNIGLVAGKVSIDVDQLLASLDDSIAILHLEFSGSPFNSQSLAEIKSICQEMNWALGRLLFLSVSLPVELQDRFAHLTGILDHHHIGDIMTVLSMVEQALKTGNAPPEVLPTPLLSRCHEYWQNSSLEIMQYRDLIRDKDYRKFCVAVSSYLKFLSAIDDLVLVVKGSLGECHIISKESPEIFLRADMSMENG</sequence>
<evidence type="ECO:0000259" key="7">
    <source>
        <dbReference type="Pfam" id="PF10337"/>
    </source>
</evidence>
<keyword evidence="2 5" id="KW-0812">Transmembrane</keyword>
<evidence type="ECO:0000256" key="2">
    <source>
        <dbReference type="ARBA" id="ARBA00022692"/>
    </source>
</evidence>
<feature type="transmembrane region" description="Helical" evidence="5">
    <location>
        <begin position="680"/>
        <end position="696"/>
    </location>
</feature>
<keyword evidence="3 5" id="KW-1133">Transmembrane helix</keyword>